<protein>
    <submittedName>
        <fullName evidence="1">Uncharacterized protein</fullName>
    </submittedName>
</protein>
<dbReference type="EMBL" id="RRCM01000001">
    <property type="protein sequence ID" value="RRJ15493.1"/>
    <property type="molecule type" value="Genomic_DNA"/>
</dbReference>
<name>A0A3P3Q503_9FIRM</name>
<evidence type="ECO:0000313" key="1">
    <source>
        <dbReference type="EMBL" id="RRJ15493.1"/>
    </source>
</evidence>
<dbReference type="AlphaFoldDB" id="A0A3P3Q503"/>
<sequence>MDKNCETCAYQTSRWKVCTNKRKNVKINQELLKEKGFCHDYMGKSVLFSNRKATRHMYEIFASKAIEEGKDEIKKEEVRTKARAKRAGHIEEWCIKDVENFFESLEKCLNAVFGGW</sequence>
<reference evidence="1 2" key="1">
    <citation type="submission" date="2018-11" db="EMBL/GenBank/DDBJ databases">
        <title>Genome sequencing of Lachnoanaerobaculum orale DSM 24553T.</title>
        <authorList>
            <person name="Kook J.-K."/>
            <person name="Park S.-N."/>
            <person name="Lim Y.K."/>
        </authorList>
    </citation>
    <scope>NUCLEOTIDE SEQUENCE [LARGE SCALE GENOMIC DNA]</scope>
    <source>
        <strain evidence="1 2">DSM 24553</strain>
    </source>
</reference>
<dbReference type="Proteomes" id="UP000276982">
    <property type="component" value="Unassembled WGS sequence"/>
</dbReference>
<organism evidence="1 2">
    <name type="scientific">Lachnoanaerobaculum orale</name>
    <dbReference type="NCBI Taxonomy" id="979627"/>
    <lineage>
        <taxon>Bacteria</taxon>
        <taxon>Bacillati</taxon>
        <taxon>Bacillota</taxon>
        <taxon>Clostridia</taxon>
        <taxon>Lachnospirales</taxon>
        <taxon>Lachnospiraceae</taxon>
        <taxon>Lachnoanaerobaculum</taxon>
    </lineage>
</organism>
<comment type="caution">
    <text evidence="1">The sequence shown here is derived from an EMBL/GenBank/DDBJ whole genome shotgun (WGS) entry which is preliminary data.</text>
</comment>
<accession>A0A3P3Q503</accession>
<evidence type="ECO:0000313" key="2">
    <source>
        <dbReference type="Proteomes" id="UP000276982"/>
    </source>
</evidence>
<keyword evidence="2" id="KW-1185">Reference proteome</keyword>
<proteinExistence type="predicted"/>
<gene>
    <name evidence="1" type="ORF">EHW90_00125</name>
</gene>